<feature type="chain" id="PRO_5020826479" description="Inverse autotransporter beta-domain domain-containing protein" evidence="1">
    <location>
        <begin position="25"/>
        <end position="552"/>
    </location>
</feature>
<gene>
    <name evidence="3" type="ORF">CRV04_12555</name>
</gene>
<reference evidence="3 4" key="1">
    <citation type="submission" date="2017-10" db="EMBL/GenBank/DDBJ databases">
        <title>Genomics of the genus Arcobacter.</title>
        <authorList>
            <person name="Perez-Cataluna A."/>
            <person name="Figueras M.J."/>
        </authorList>
    </citation>
    <scope>NUCLEOTIDE SEQUENCE [LARGE SCALE GENOMIC DNA]</scope>
    <source>
        <strain evidence="3 4">CECT 8987</strain>
    </source>
</reference>
<evidence type="ECO:0000259" key="2">
    <source>
        <dbReference type="Pfam" id="PF11924"/>
    </source>
</evidence>
<dbReference type="AlphaFoldDB" id="A0A4V1LNL1"/>
<keyword evidence="1" id="KW-0732">Signal</keyword>
<comment type="caution">
    <text evidence="3">The sequence shown here is derived from an EMBL/GenBank/DDBJ whole genome shotgun (WGS) entry which is preliminary data.</text>
</comment>
<dbReference type="InterPro" id="IPR024519">
    <property type="entry name" value="IAT_beta"/>
</dbReference>
<dbReference type="EMBL" id="PDKN01000012">
    <property type="protein sequence ID" value="RXJ53780.1"/>
    <property type="molecule type" value="Genomic_DNA"/>
</dbReference>
<dbReference type="RefSeq" id="WP_128997207.1">
    <property type="nucleotide sequence ID" value="NZ_PDKN01000012.1"/>
</dbReference>
<evidence type="ECO:0000313" key="4">
    <source>
        <dbReference type="Proteomes" id="UP000290657"/>
    </source>
</evidence>
<organism evidence="3 4">
    <name type="scientific">Candidatus Marinarcus aquaticus</name>
    <dbReference type="NCBI Taxonomy" id="2044504"/>
    <lineage>
        <taxon>Bacteria</taxon>
        <taxon>Pseudomonadati</taxon>
        <taxon>Campylobacterota</taxon>
        <taxon>Epsilonproteobacteria</taxon>
        <taxon>Campylobacterales</taxon>
        <taxon>Arcobacteraceae</taxon>
        <taxon>Candidatus Marinarcus</taxon>
    </lineage>
</organism>
<sequence>MTQMKWTVFTSSLLLSGMLSSTYAQTSKEKWEPFLDVEGKLGSHRHLGEGNFFIPLVQDKDTLLYTDIRYRLDNKSSREGNFGLGLRHILPSSWIVGGYTYYDRRKTPYDNYFSQITAGLEALSVDWDFRANVYIPIGTTSHLEDSLSSVDFSGTSIMYSQGEERSMKGYDAEIGYRLPIFDAQEEQQIRLFAGGYRFYEDDVQSVQGPRGRVELTFDEVPFLWKGSRLTFGAEVQRDDVRGRQSFASLRLRIPLNWDKEYSLPKKELSPIEKRMTTPIIRDVDIVSQAGTFGAPVEVTTTADGNKLVYIKHDEISSGAELNTLIQNAGENATIVLNGTLTGINSLSTMKDGQTIIGKGNIDITTPAGNKVSVPSPGGSISGQGGYIPTSGSNTFFLMGNNTTLTGITAHITNSSGTGTAIAHIHNVNNVTIKNSNLTVISSPIEVSYVFTVNDSDNIYIGNNTLKMHSDGPYASLIGFIGTQINNVTIENNDYTISGTTDKSRTFYFYNVSVNNLNGSNNTTNQSAGSMGTYNNASTINGSVSFTNGFTVQ</sequence>
<dbReference type="Gene3D" id="2.40.160.160">
    <property type="entry name" value="Inverse autotransporter, beta-domain"/>
    <property type="match status" value="1"/>
</dbReference>
<evidence type="ECO:0000256" key="1">
    <source>
        <dbReference type="SAM" id="SignalP"/>
    </source>
</evidence>
<dbReference type="InterPro" id="IPR011050">
    <property type="entry name" value="Pectin_lyase_fold/virulence"/>
</dbReference>
<dbReference type="OrthoDB" id="5438811at2"/>
<dbReference type="Pfam" id="PF11924">
    <property type="entry name" value="IAT_beta"/>
    <property type="match status" value="1"/>
</dbReference>
<dbReference type="InterPro" id="IPR038177">
    <property type="entry name" value="IAT_beta_sf"/>
</dbReference>
<feature type="signal peptide" evidence="1">
    <location>
        <begin position="1"/>
        <end position="24"/>
    </location>
</feature>
<dbReference type="SUPFAM" id="SSF51126">
    <property type="entry name" value="Pectin lyase-like"/>
    <property type="match status" value="1"/>
</dbReference>
<protein>
    <recommendedName>
        <fullName evidence="2">Inverse autotransporter beta-domain domain-containing protein</fullName>
    </recommendedName>
</protein>
<proteinExistence type="predicted"/>
<name>A0A4V1LNL1_9BACT</name>
<keyword evidence="4" id="KW-1185">Reference proteome</keyword>
<accession>A0A4V1LNL1</accession>
<dbReference type="Proteomes" id="UP000290657">
    <property type="component" value="Unassembled WGS sequence"/>
</dbReference>
<evidence type="ECO:0000313" key="3">
    <source>
        <dbReference type="EMBL" id="RXJ53780.1"/>
    </source>
</evidence>
<feature type="domain" description="Inverse autotransporter beta-domain" evidence="2">
    <location>
        <begin position="45"/>
        <end position="204"/>
    </location>
</feature>